<dbReference type="EMBL" id="CP012752">
    <property type="protein sequence ID" value="ALG07698.1"/>
    <property type="molecule type" value="Genomic_DNA"/>
</dbReference>
<dbReference type="STRING" id="860235.AOZ06_12645"/>
<dbReference type="RefSeq" id="WP_054289608.1">
    <property type="nucleotide sequence ID" value="NZ_CP012752.1"/>
</dbReference>
<dbReference type="AlphaFoldDB" id="A0A0N9HVZ2"/>
<sequence>MSARHTRRDRHLMWTELGDLWEQVQGYLAMLALTLFVGGIATLFGLAIGEAAGKAPAWTFGGLAAVGLAALAVWRWRAAGRTLDTILREEELAAARARLARSLALVDAPAGYVEIWDPHVECIVCSQCGAPVTVDPCPVHGPAATDRAALDGGIPPVSVLARPITAADIRKWPRYFLDGPGRKLAEQTDCRHGYRLTDSCPCCDAEQEPAA</sequence>
<dbReference type="KEGG" id="kphy:AOZ06_12645"/>
<keyword evidence="1" id="KW-0812">Transmembrane</keyword>
<evidence type="ECO:0000313" key="4">
    <source>
        <dbReference type="Proteomes" id="UP000063699"/>
    </source>
</evidence>
<evidence type="ECO:0000256" key="1">
    <source>
        <dbReference type="SAM" id="Phobius"/>
    </source>
</evidence>
<feature type="transmembrane region" description="Helical" evidence="1">
    <location>
        <begin position="55"/>
        <end position="74"/>
    </location>
</feature>
<dbReference type="Proteomes" id="UP000063699">
    <property type="component" value="Chromosome"/>
</dbReference>
<keyword evidence="1" id="KW-0472">Membrane</keyword>
<dbReference type="EMBL" id="CP012752">
    <property type="protein sequence ID" value="ALG07642.1"/>
    <property type="molecule type" value="Genomic_DNA"/>
</dbReference>
<proteinExistence type="predicted"/>
<dbReference type="KEGG" id="kphy:AOZ06_12965"/>
<organism evidence="3 4">
    <name type="scientific">Kibdelosporangium phytohabitans</name>
    <dbReference type="NCBI Taxonomy" id="860235"/>
    <lineage>
        <taxon>Bacteria</taxon>
        <taxon>Bacillati</taxon>
        <taxon>Actinomycetota</taxon>
        <taxon>Actinomycetes</taxon>
        <taxon>Pseudonocardiales</taxon>
        <taxon>Pseudonocardiaceae</taxon>
        <taxon>Kibdelosporangium</taxon>
    </lineage>
</organism>
<reference evidence="3 4" key="1">
    <citation type="submission" date="2015-07" db="EMBL/GenBank/DDBJ databases">
        <title>Genome sequencing of Kibdelosporangium phytohabitans.</title>
        <authorList>
            <person name="Qin S."/>
            <person name="Xing K."/>
        </authorList>
    </citation>
    <scope>NUCLEOTIDE SEQUENCE [LARGE SCALE GENOMIC DNA]</scope>
    <source>
        <strain evidence="3 4">KLBMP1111</strain>
    </source>
</reference>
<dbReference type="OrthoDB" id="359066at2"/>
<feature type="transmembrane region" description="Helical" evidence="1">
    <location>
        <begin position="27"/>
        <end position="49"/>
    </location>
</feature>
<gene>
    <name evidence="2" type="ORF">AOZ06_12645</name>
    <name evidence="3" type="ORF">AOZ06_12965</name>
</gene>
<evidence type="ECO:0000313" key="3">
    <source>
        <dbReference type="EMBL" id="ALG07698.1"/>
    </source>
</evidence>
<protein>
    <submittedName>
        <fullName evidence="3">Uncharacterized protein</fullName>
    </submittedName>
</protein>
<evidence type="ECO:0000313" key="2">
    <source>
        <dbReference type="EMBL" id="ALG07642.1"/>
    </source>
</evidence>
<accession>A0A0N9HVZ2</accession>
<keyword evidence="4" id="KW-1185">Reference proteome</keyword>
<name>A0A0N9HVZ2_9PSEU</name>
<keyword evidence="1" id="KW-1133">Transmembrane helix</keyword>